<keyword evidence="16 24" id="KW-1133">Transmembrane helix</keyword>
<keyword evidence="14" id="KW-0418">Kinase</keyword>
<evidence type="ECO:0000313" key="27">
    <source>
        <dbReference type="EMBL" id="TQD95188.1"/>
    </source>
</evidence>
<dbReference type="PROSITE" id="PS00107">
    <property type="entry name" value="PROTEIN_KINASE_ATP"/>
    <property type="match status" value="1"/>
</dbReference>
<keyword evidence="10 24" id="KW-0812">Transmembrane</keyword>
<dbReference type="GO" id="GO:0005886">
    <property type="term" value="C:plasma membrane"/>
    <property type="evidence" value="ECO:0007669"/>
    <property type="project" value="UniProtKB-SubCell"/>
</dbReference>
<evidence type="ECO:0000256" key="23">
    <source>
        <dbReference type="PROSITE-ProRule" id="PRU10141"/>
    </source>
</evidence>
<feature type="transmembrane region" description="Helical" evidence="24">
    <location>
        <begin position="666"/>
        <end position="688"/>
    </location>
</feature>
<evidence type="ECO:0000256" key="1">
    <source>
        <dbReference type="ARBA" id="ARBA00004191"/>
    </source>
</evidence>
<dbReference type="GO" id="GO:0051606">
    <property type="term" value="P:detection of stimulus"/>
    <property type="evidence" value="ECO:0007669"/>
    <property type="project" value="UniProtKB-ARBA"/>
</dbReference>
<feature type="chain" id="PRO_5022234538" description="non-specific serine/threonine protein kinase" evidence="25">
    <location>
        <begin position="33"/>
        <end position="1019"/>
    </location>
</feature>
<dbReference type="FunFam" id="3.30.200.20:FF:000309">
    <property type="entry name" value="Leucine-rich repeat receptor protein kinase MSP1"/>
    <property type="match status" value="1"/>
</dbReference>
<comment type="similarity">
    <text evidence="20">Belongs to the polygalacturonase-inhibiting protein family.</text>
</comment>
<name>A0A540M926_MALBA</name>
<evidence type="ECO:0000256" key="20">
    <source>
        <dbReference type="ARBA" id="ARBA00038043"/>
    </source>
</evidence>
<dbReference type="SUPFAM" id="SSF52058">
    <property type="entry name" value="L domain-like"/>
    <property type="match status" value="1"/>
</dbReference>
<feature type="binding site" evidence="23">
    <location>
        <position position="760"/>
    </location>
    <ligand>
        <name>ATP</name>
        <dbReference type="ChEBI" id="CHEBI:30616"/>
    </ligand>
</feature>
<dbReference type="FunFam" id="3.80.10.10:FF:000383">
    <property type="entry name" value="Leucine-rich repeat receptor protein kinase EMS1"/>
    <property type="match status" value="1"/>
</dbReference>
<evidence type="ECO:0000259" key="26">
    <source>
        <dbReference type="PROSITE" id="PS50011"/>
    </source>
</evidence>
<dbReference type="PRINTS" id="PR00019">
    <property type="entry name" value="LEURICHRPT"/>
</dbReference>
<dbReference type="Gene3D" id="3.80.10.10">
    <property type="entry name" value="Ribonuclease Inhibitor"/>
    <property type="match status" value="4"/>
</dbReference>
<dbReference type="Proteomes" id="UP000315295">
    <property type="component" value="Unassembled WGS sequence"/>
</dbReference>
<dbReference type="SUPFAM" id="SSF56112">
    <property type="entry name" value="Protein kinase-like (PK-like)"/>
    <property type="match status" value="1"/>
</dbReference>
<keyword evidence="28" id="KW-1185">Reference proteome</keyword>
<dbReference type="GO" id="GO:0004674">
    <property type="term" value="F:protein serine/threonine kinase activity"/>
    <property type="evidence" value="ECO:0007669"/>
    <property type="project" value="UniProtKB-KW"/>
</dbReference>
<dbReference type="Pfam" id="PF00069">
    <property type="entry name" value="Pkinase"/>
    <property type="match status" value="1"/>
</dbReference>
<dbReference type="SMART" id="SM00365">
    <property type="entry name" value="LRR_SD22"/>
    <property type="match status" value="4"/>
</dbReference>
<dbReference type="FunFam" id="3.80.10.10:FF:000177">
    <property type="entry name" value="Leucine-rich repeat receptor-like serine/threonine-protein kinase At1g17230"/>
    <property type="match status" value="1"/>
</dbReference>
<evidence type="ECO:0000313" key="28">
    <source>
        <dbReference type="Proteomes" id="UP000315295"/>
    </source>
</evidence>
<keyword evidence="5" id="KW-0964">Secreted</keyword>
<dbReference type="Pfam" id="PF00560">
    <property type="entry name" value="LRR_1"/>
    <property type="match status" value="8"/>
</dbReference>
<evidence type="ECO:0000256" key="13">
    <source>
        <dbReference type="ARBA" id="ARBA00022741"/>
    </source>
</evidence>
<dbReference type="FunFam" id="3.80.10.10:FF:000470">
    <property type="entry name" value="LRR receptor-like serine/threonine-protein kinase RPK2"/>
    <property type="match status" value="1"/>
</dbReference>
<dbReference type="InterPro" id="IPR017441">
    <property type="entry name" value="Protein_kinase_ATP_BS"/>
</dbReference>
<reference evidence="27 28" key="1">
    <citation type="journal article" date="2019" name="G3 (Bethesda)">
        <title>Sequencing of a Wild Apple (Malus baccata) Genome Unravels the Differences Between Cultivated and Wild Apple Species Regarding Disease Resistance and Cold Tolerance.</title>
        <authorList>
            <person name="Chen X."/>
        </authorList>
    </citation>
    <scope>NUCLEOTIDE SEQUENCE [LARGE SCALE GENOMIC DNA]</scope>
    <source>
        <strain evidence="28">cv. Shandingzi</strain>
        <tissue evidence="27">Leaves</tissue>
    </source>
</reference>
<dbReference type="Pfam" id="PF13855">
    <property type="entry name" value="LRR_8"/>
    <property type="match status" value="1"/>
</dbReference>
<keyword evidence="8" id="KW-0433">Leucine-rich repeat</keyword>
<dbReference type="InterPro" id="IPR013210">
    <property type="entry name" value="LRR_N_plant-typ"/>
</dbReference>
<dbReference type="Pfam" id="PF08263">
    <property type="entry name" value="LRRNT_2"/>
    <property type="match status" value="1"/>
</dbReference>
<dbReference type="FunFam" id="1.10.510.10:FF:000445">
    <property type="entry name" value="MDIS1-interacting receptor like kinase 2"/>
    <property type="match status" value="1"/>
</dbReference>
<keyword evidence="17 24" id="KW-0472">Membrane</keyword>
<dbReference type="EMBL" id="VIEB01000323">
    <property type="protein sequence ID" value="TQD95188.1"/>
    <property type="molecule type" value="Genomic_DNA"/>
</dbReference>
<dbReference type="SMART" id="SM00369">
    <property type="entry name" value="LRR_TYP"/>
    <property type="match status" value="9"/>
</dbReference>
<dbReference type="EC" id="2.7.11.1" evidence="3"/>
<keyword evidence="13 23" id="KW-0547">Nucleotide-binding</keyword>
<dbReference type="FunFam" id="3.80.10.10:FF:000400">
    <property type="entry name" value="Nuclear pore complex protein NUP107"/>
    <property type="match status" value="1"/>
</dbReference>
<dbReference type="InterPro" id="IPR003591">
    <property type="entry name" value="Leu-rich_rpt_typical-subtyp"/>
</dbReference>
<protein>
    <recommendedName>
        <fullName evidence="3">non-specific serine/threonine protein kinase</fullName>
        <ecNumber evidence="3">2.7.11.1</ecNumber>
    </recommendedName>
</protein>
<evidence type="ECO:0000256" key="25">
    <source>
        <dbReference type="SAM" id="SignalP"/>
    </source>
</evidence>
<keyword evidence="18" id="KW-0675">Receptor</keyword>
<keyword evidence="4" id="KW-1003">Cell membrane</keyword>
<dbReference type="InterPro" id="IPR011009">
    <property type="entry name" value="Kinase-like_dom_sf"/>
</dbReference>
<evidence type="ECO:0000256" key="14">
    <source>
        <dbReference type="ARBA" id="ARBA00022777"/>
    </source>
</evidence>
<dbReference type="InterPro" id="IPR055414">
    <property type="entry name" value="LRR_R13L4/SHOC2-like"/>
</dbReference>
<sequence>MVRFSTYCDKVCFLACLILYLQLASSPKSAFASANSTEAEALLKWKASFQNQTQNNLTSWIKANETPCTTWVGVSCNSAGSVNRLNLTNSGIQGTLLQFPFMSLPNLAYVDLSLNELFDQIPPEISSLTKLIYFDISYNQMSGKIPPEIGLLTNLQVLHLNANKFNGSIPQEIGQLKFVYGLALNLNNLEGSIPASVGNLSQLTSLILYGNQLSGPIPPEIGNLSKLVEVYLFDNYLSGPIPLSFGNLKNLTTMMLYNNTLSGSIPTSLCNLTNLVYLSLYDNKLSGTIPQEIGSLKFLVSLQLTNNQLNGTVPSSFGNLSSLENLYLRGNQLSGSIPQEMENLMKLTILDLATNRFSGYLPRDICRGGLLQRFSAENNEFSGPIPKSLKSCKSLVRVRLEGNQFTSNISEDFGVYPNLQFVDLSDNNMYGEISDIWGQCPNLTTLIFAGNNLTGSIPSEIANATKLQELDFSSNHLVGVVPKDLGRLASMVNLKLNGNELLGSIPSEFGAFTELEYLDVSTNKLNGSIPSTFGELVSLNYLNLSNNNFSQEIPFQLGQLFHLSQLDLSHNSLEGKIPSEMSNMQSLERLNLSHNNLSGLIPATFDGMRGLLYVDVSYNHLQGPIPNNKAFQDAHSFEGNVGLCGNVVGLQSCNKHVSKRKNNRKLVFAIVFPILGVVLLAFLAIVFIKTRRKKEPETDKSDIHDEEEVFSISLFDGKKLYSEIIRATDGFNSIYCIGKGGSGSVYKAKLPSGSIVAVKKLHQKLGREETSQKEFHNEISALINIRHRNIVKLCGFCSNSQHSFLVYEYLDKGSLASILSKEDEAKKLDWSRRVRIVKGVAHALSYMHHDCVPPIVHRDISSSNILLDYDYEPCVSDFGTAKLLNPDSSNWSSLAGTYGYVAPELAYTMKVTEKCDVYSFGVLALEVIMGKRLGDLISSFSSPSACENKLLKDVLDQRLPPPTPEVEDELTTIASVAIACRHSQPQSRPTMHMVSQLLSLQNATSTGGPGITLEQLIKI</sequence>
<dbReference type="PROSITE" id="PS00109">
    <property type="entry name" value="PROTEIN_KINASE_TYR"/>
    <property type="match status" value="1"/>
</dbReference>
<accession>A0A540M926</accession>
<comment type="subcellular location">
    <subcellularLocation>
        <location evidence="2">Cell membrane</location>
        <topology evidence="2">Single-pass type I membrane protein</topology>
    </subcellularLocation>
    <subcellularLocation>
        <location evidence="1">Secreted</location>
        <location evidence="1">Cell wall</location>
    </subcellularLocation>
</comment>
<evidence type="ECO:0000256" key="19">
    <source>
        <dbReference type="ARBA" id="ARBA00023180"/>
    </source>
</evidence>
<keyword evidence="15 23" id="KW-0067">ATP-binding</keyword>
<dbReference type="CDD" id="cd14066">
    <property type="entry name" value="STKc_IRAK"/>
    <property type="match status" value="1"/>
</dbReference>
<evidence type="ECO:0000256" key="15">
    <source>
        <dbReference type="ARBA" id="ARBA00022840"/>
    </source>
</evidence>
<evidence type="ECO:0000256" key="24">
    <source>
        <dbReference type="SAM" id="Phobius"/>
    </source>
</evidence>
<evidence type="ECO:0000256" key="17">
    <source>
        <dbReference type="ARBA" id="ARBA00023136"/>
    </source>
</evidence>
<evidence type="ECO:0000256" key="2">
    <source>
        <dbReference type="ARBA" id="ARBA00004251"/>
    </source>
</evidence>
<evidence type="ECO:0000256" key="12">
    <source>
        <dbReference type="ARBA" id="ARBA00022737"/>
    </source>
</evidence>
<evidence type="ECO:0000256" key="10">
    <source>
        <dbReference type="ARBA" id="ARBA00022692"/>
    </source>
</evidence>
<dbReference type="Gene3D" id="3.30.200.20">
    <property type="entry name" value="Phosphorylase Kinase, domain 1"/>
    <property type="match status" value="1"/>
</dbReference>
<keyword evidence="9" id="KW-0808">Transferase</keyword>
<feature type="domain" description="Protein kinase" evidence="26">
    <location>
        <begin position="731"/>
        <end position="998"/>
    </location>
</feature>
<organism evidence="27 28">
    <name type="scientific">Malus baccata</name>
    <name type="common">Siberian crab apple</name>
    <name type="synonym">Pyrus baccata</name>
    <dbReference type="NCBI Taxonomy" id="106549"/>
    <lineage>
        <taxon>Eukaryota</taxon>
        <taxon>Viridiplantae</taxon>
        <taxon>Streptophyta</taxon>
        <taxon>Embryophyta</taxon>
        <taxon>Tracheophyta</taxon>
        <taxon>Spermatophyta</taxon>
        <taxon>Magnoliopsida</taxon>
        <taxon>eudicotyledons</taxon>
        <taxon>Gunneridae</taxon>
        <taxon>Pentapetalae</taxon>
        <taxon>rosids</taxon>
        <taxon>fabids</taxon>
        <taxon>Rosales</taxon>
        <taxon>Rosaceae</taxon>
        <taxon>Amygdaloideae</taxon>
        <taxon>Maleae</taxon>
        <taxon>Malus</taxon>
    </lineage>
</organism>
<keyword evidence="5" id="KW-0134">Cell wall</keyword>
<gene>
    <name evidence="27" type="ORF">C1H46_019211</name>
</gene>
<evidence type="ECO:0000256" key="4">
    <source>
        <dbReference type="ARBA" id="ARBA00022475"/>
    </source>
</evidence>
<feature type="signal peptide" evidence="25">
    <location>
        <begin position="1"/>
        <end position="32"/>
    </location>
</feature>
<evidence type="ECO:0000256" key="8">
    <source>
        <dbReference type="ARBA" id="ARBA00022614"/>
    </source>
</evidence>
<evidence type="ECO:0000256" key="5">
    <source>
        <dbReference type="ARBA" id="ARBA00022512"/>
    </source>
</evidence>
<dbReference type="InterPro" id="IPR032675">
    <property type="entry name" value="LRR_dom_sf"/>
</dbReference>
<evidence type="ECO:0000256" key="16">
    <source>
        <dbReference type="ARBA" id="ARBA00022989"/>
    </source>
</evidence>
<dbReference type="InterPro" id="IPR051716">
    <property type="entry name" value="Plant_RL_S/T_kinase"/>
</dbReference>
<dbReference type="Gene3D" id="1.10.510.10">
    <property type="entry name" value="Transferase(Phosphotransferase) domain 1"/>
    <property type="match status" value="1"/>
</dbReference>
<dbReference type="PANTHER" id="PTHR48053:SF139">
    <property type="entry name" value="LRR RECEPTOR-LIKE KINASE FAMILY PROTEIN"/>
    <property type="match status" value="1"/>
</dbReference>
<evidence type="ECO:0000256" key="9">
    <source>
        <dbReference type="ARBA" id="ARBA00022679"/>
    </source>
</evidence>
<evidence type="ECO:0000256" key="22">
    <source>
        <dbReference type="ARBA" id="ARBA00048679"/>
    </source>
</evidence>
<dbReference type="Pfam" id="PF23598">
    <property type="entry name" value="LRR_14"/>
    <property type="match status" value="1"/>
</dbReference>
<dbReference type="InterPro" id="IPR000719">
    <property type="entry name" value="Prot_kinase_dom"/>
</dbReference>
<keyword evidence="12" id="KW-0677">Repeat</keyword>
<evidence type="ECO:0000256" key="11">
    <source>
        <dbReference type="ARBA" id="ARBA00022729"/>
    </source>
</evidence>
<evidence type="ECO:0000256" key="3">
    <source>
        <dbReference type="ARBA" id="ARBA00012513"/>
    </source>
</evidence>
<comment type="caution">
    <text evidence="27">The sequence shown here is derived from an EMBL/GenBank/DDBJ whole genome shotgun (WGS) entry which is preliminary data.</text>
</comment>
<dbReference type="AlphaFoldDB" id="A0A540M926"/>
<keyword evidence="19" id="KW-0325">Glycoprotein</keyword>
<proteinExistence type="inferred from homology"/>
<keyword evidence="7" id="KW-0597">Phosphoprotein</keyword>
<dbReference type="InterPro" id="IPR008266">
    <property type="entry name" value="Tyr_kinase_AS"/>
</dbReference>
<dbReference type="PANTHER" id="PTHR48053">
    <property type="entry name" value="LEUCINE RICH REPEAT FAMILY PROTEIN, EXPRESSED"/>
    <property type="match status" value="1"/>
</dbReference>
<comment type="catalytic activity">
    <reaction evidence="22">
        <text>L-seryl-[protein] + ATP = O-phospho-L-seryl-[protein] + ADP + H(+)</text>
        <dbReference type="Rhea" id="RHEA:17989"/>
        <dbReference type="Rhea" id="RHEA-COMP:9863"/>
        <dbReference type="Rhea" id="RHEA-COMP:11604"/>
        <dbReference type="ChEBI" id="CHEBI:15378"/>
        <dbReference type="ChEBI" id="CHEBI:29999"/>
        <dbReference type="ChEBI" id="CHEBI:30616"/>
        <dbReference type="ChEBI" id="CHEBI:83421"/>
        <dbReference type="ChEBI" id="CHEBI:456216"/>
        <dbReference type="EC" id="2.7.11.1"/>
    </reaction>
</comment>
<dbReference type="GO" id="GO:0005524">
    <property type="term" value="F:ATP binding"/>
    <property type="evidence" value="ECO:0007669"/>
    <property type="project" value="UniProtKB-UniRule"/>
</dbReference>
<dbReference type="InterPro" id="IPR001611">
    <property type="entry name" value="Leu-rich_rpt"/>
</dbReference>
<keyword evidence="6" id="KW-0723">Serine/threonine-protein kinase</keyword>
<dbReference type="PROSITE" id="PS50011">
    <property type="entry name" value="PROTEIN_KINASE_DOM"/>
    <property type="match status" value="1"/>
</dbReference>
<comment type="catalytic activity">
    <reaction evidence="21">
        <text>L-threonyl-[protein] + ATP = O-phospho-L-threonyl-[protein] + ADP + H(+)</text>
        <dbReference type="Rhea" id="RHEA:46608"/>
        <dbReference type="Rhea" id="RHEA-COMP:11060"/>
        <dbReference type="Rhea" id="RHEA-COMP:11605"/>
        <dbReference type="ChEBI" id="CHEBI:15378"/>
        <dbReference type="ChEBI" id="CHEBI:30013"/>
        <dbReference type="ChEBI" id="CHEBI:30616"/>
        <dbReference type="ChEBI" id="CHEBI:61977"/>
        <dbReference type="ChEBI" id="CHEBI:456216"/>
        <dbReference type="EC" id="2.7.11.1"/>
    </reaction>
</comment>
<evidence type="ECO:0000256" key="7">
    <source>
        <dbReference type="ARBA" id="ARBA00022553"/>
    </source>
</evidence>
<keyword evidence="11 25" id="KW-0732">Signal</keyword>
<evidence type="ECO:0000256" key="6">
    <source>
        <dbReference type="ARBA" id="ARBA00022527"/>
    </source>
</evidence>
<dbReference type="SUPFAM" id="SSF52047">
    <property type="entry name" value="RNI-like"/>
    <property type="match status" value="1"/>
</dbReference>
<evidence type="ECO:0000256" key="18">
    <source>
        <dbReference type="ARBA" id="ARBA00023170"/>
    </source>
</evidence>
<evidence type="ECO:0000256" key="21">
    <source>
        <dbReference type="ARBA" id="ARBA00047899"/>
    </source>
</evidence>